<feature type="compositionally biased region" description="Basic and acidic residues" evidence="1">
    <location>
        <begin position="66"/>
        <end position="81"/>
    </location>
</feature>
<evidence type="ECO:0000256" key="1">
    <source>
        <dbReference type="SAM" id="MobiDB-lite"/>
    </source>
</evidence>
<name>A0ABQ7WLH6_SOLTU</name>
<sequence>MDKLSVLMNNTFQSLPFFPILSYLTNMHSLTFIPRIPQEILNTFTPKCHKEKRECEPTKKRALNPRADKKKQPGTRGHLDKSWRTKYKEMHLGNTLPQRVRGTYQRYTNSLLSTRDERVHIELEEREGPDTCNGGVEALLY</sequence>
<keyword evidence="3" id="KW-1185">Reference proteome</keyword>
<gene>
    <name evidence="2" type="ORF">KY290_001183</name>
</gene>
<evidence type="ECO:0000313" key="2">
    <source>
        <dbReference type="EMBL" id="KAH0781585.1"/>
    </source>
</evidence>
<evidence type="ECO:0000313" key="3">
    <source>
        <dbReference type="Proteomes" id="UP000826656"/>
    </source>
</evidence>
<dbReference type="Proteomes" id="UP000826656">
    <property type="component" value="Unassembled WGS sequence"/>
</dbReference>
<protein>
    <submittedName>
        <fullName evidence="2">Uncharacterized protein</fullName>
    </submittedName>
</protein>
<dbReference type="EMBL" id="JAIVGD010000001">
    <property type="protein sequence ID" value="KAH0781585.1"/>
    <property type="molecule type" value="Genomic_DNA"/>
</dbReference>
<reference evidence="2 3" key="1">
    <citation type="journal article" date="2021" name="bioRxiv">
        <title>Chromosome-scale and haplotype-resolved genome assembly of a tetraploid potato cultivar.</title>
        <authorList>
            <person name="Sun H."/>
            <person name="Jiao W.-B."/>
            <person name="Krause K."/>
            <person name="Campoy J.A."/>
            <person name="Goel M."/>
            <person name="Folz-Donahue K."/>
            <person name="Kukat C."/>
            <person name="Huettel B."/>
            <person name="Schneeberger K."/>
        </authorList>
    </citation>
    <scope>NUCLEOTIDE SEQUENCE [LARGE SCALE GENOMIC DNA]</scope>
    <source>
        <strain evidence="2">SolTubOtavaFocal</strain>
        <tissue evidence="2">Leaves</tissue>
    </source>
</reference>
<accession>A0ABQ7WLH6</accession>
<organism evidence="2 3">
    <name type="scientific">Solanum tuberosum</name>
    <name type="common">Potato</name>
    <dbReference type="NCBI Taxonomy" id="4113"/>
    <lineage>
        <taxon>Eukaryota</taxon>
        <taxon>Viridiplantae</taxon>
        <taxon>Streptophyta</taxon>
        <taxon>Embryophyta</taxon>
        <taxon>Tracheophyta</taxon>
        <taxon>Spermatophyta</taxon>
        <taxon>Magnoliopsida</taxon>
        <taxon>eudicotyledons</taxon>
        <taxon>Gunneridae</taxon>
        <taxon>Pentapetalae</taxon>
        <taxon>asterids</taxon>
        <taxon>lamiids</taxon>
        <taxon>Solanales</taxon>
        <taxon>Solanaceae</taxon>
        <taxon>Solanoideae</taxon>
        <taxon>Solaneae</taxon>
        <taxon>Solanum</taxon>
    </lineage>
</organism>
<feature type="region of interest" description="Disordered" evidence="1">
    <location>
        <begin position="50"/>
        <end position="81"/>
    </location>
</feature>
<comment type="caution">
    <text evidence="2">The sequence shown here is derived from an EMBL/GenBank/DDBJ whole genome shotgun (WGS) entry which is preliminary data.</text>
</comment>
<proteinExistence type="predicted"/>